<evidence type="ECO:0000313" key="2">
    <source>
        <dbReference type="Proteomes" id="UP000604046"/>
    </source>
</evidence>
<dbReference type="Proteomes" id="UP000604046">
    <property type="component" value="Unassembled WGS sequence"/>
</dbReference>
<dbReference type="EMBL" id="CAJNDS010002071">
    <property type="protein sequence ID" value="CAE7304811.1"/>
    <property type="molecule type" value="Genomic_DNA"/>
</dbReference>
<comment type="caution">
    <text evidence="1">The sequence shown here is derived from an EMBL/GenBank/DDBJ whole genome shotgun (WGS) entry which is preliminary data.</text>
</comment>
<organism evidence="1 2">
    <name type="scientific">Symbiodinium natans</name>
    <dbReference type="NCBI Taxonomy" id="878477"/>
    <lineage>
        <taxon>Eukaryota</taxon>
        <taxon>Sar</taxon>
        <taxon>Alveolata</taxon>
        <taxon>Dinophyceae</taxon>
        <taxon>Suessiales</taxon>
        <taxon>Symbiodiniaceae</taxon>
        <taxon>Symbiodinium</taxon>
    </lineage>
</organism>
<keyword evidence="2" id="KW-1185">Reference proteome</keyword>
<name>A0A812NGN3_9DINO</name>
<proteinExistence type="predicted"/>
<gene>
    <name evidence="1" type="primary">yciC</name>
    <name evidence="1" type="ORF">SNAT2548_LOCUS16023</name>
</gene>
<dbReference type="AlphaFoldDB" id="A0A812NGN3"/>
<accession>A0A812NGN3</accession>
<protein>
    <submittedName>
        <fullName evidence="1">YciC protein</fullName>
    </submittedName>
</protein>
<evidence type="ECO:0000313" key="1">
    <source>
        <dbReference type="EMBL" id="CAE7304811.1"/>
    </source>
</evidence>
<dbReference type="OrthoDB" id="434521at2759"/>
<reference evidence="1" key="1">
    <citation type="submission" date="2021-02" db="EMBL/GenBank/DDBJ databases">
        <authorList>
            <person name="Dougan E. K."/>
            <person name="Rhodes N."/>
            <person name="Thang M."/>
            <person name="Chan C."/>
        </authorList>
    </citation>
    <scope>NUCLEOTIDE SEQUENCE</scope>
</reference>
<sequence length="306" mass="33762">MKEAKEKPPAREHTLLGVQWQLTSDGAWASPGTERVRKVTEAIRDCLRRGLCSTPVAAKLAGKLAFVCSGLFGKAGQALLRAVYKRQHSGPGGDAPLSAALRASFLLLLELLPRLRPRFVPTLTRALRYKAAVLYADAFLTLHDQRMCANQWARQGPPLHELRNLTNGWGAVFFGATGPGTHIADGMFVQGLHLLAIVCFVDNVAAERALARGSSKNAGLSWLIGAFWIWAAEKSWQVHFQRVTSNSDEISRGQFDIAQALGCRWIEPDFNKAWPVLLRLQQTPVSLDQWNFQQLATKLQATDTAL</sequence>